<keyword evidence="4" id="KW-0006">Acetoin catabolism</keyword>
<dbReference type="RefSeq" id="WP_238947155.1">
    <property type="nucleotide sequence ID" value="NZ_FMBM01000002.1"/>
</dbReference>
<dbReference type="PANTHER" id="PTHR10625">
    <property type="entry name" value="HISTONE DEACETYLASE HDAC1-RELATED"/>
    <property type="match status" value="1"/>
</dbReference>
<dbReference type="InterPro" id="IPR023801">
    <property type="entry name" value="His_deacetylse_dom"/>
</dbReference>
<evidence type="ECO:0000313" key="7">
    <source>
        <dbReference type="EMBL" id="KPQ09773.1"/>
    </source>
</evidence>
<comment type="similarity">
    <text evidence="2">Belongs to the histone deacetylase family.</text>
</comment>
<sequence length="410" mass="44886">MQRSSPALPHVNASLPPPRSENPRDARRAPLFIGSEVYRGSSYGAHHPLRIPRVSSVMDLGRALGWIGPQNYVTSPRAKPAALTLWHTPDYIAALQRAEEDGGVDEETRKRHNLGVTANPVFPEVYRRPATSAGGTMLAADLVHAGGVVHVPAGGTHHAFPDYANGFCYFNDPVLCLLRLRQLGFQRVAYVDIDAHHCDGVAHAFEGDRDALLISVHEERRWPFTGALDEDGGGAHFNLPVPRGFNDSEMRAVLHEMILPRLAAFAPQAIVMQCGSDAIEEDPLSRLALSNNAHREAVVAVREMAPRMVVTGGGGYNPWSVARCWTGIWGALNGLIAPERLPEEAETVLRALVWRGAPRVGRDPPEHWFTTLHDSPREGEVREDIRTRLAVLAQRHSPEAGQISAKSARA</sequence>
<dbReference type="InterPro" id="IPR023696">
    <property type="entry name" value="Ureohydrolase_dom_sf"/>
</dbReference>
<proteinExistence type="inferred from homology"/>
<name>A0A0P8BJY3_9HYPH</name>
<evidence type="ECO:0000259" key="6">
    <source>
        <dbReference type="Pfam" id="PF00850"/>
    </source>
</evidence>
<dbReference type="PANTHER" id="PTHR10625:SF10">
    <property type="entry name" value="HISTONE DEACETYLASE HDAC1"/>
    <property type="match status" value="1"/>
</dbReference>
<dbReference type="InterPro" id="IPR000286">
    <property type="entry name" value="HDACs"/>
</dbReference>
<dbReference type="CDD" id="cd09994">
    <property type="entry name" value="HDAC_AcuC_like"/>
    <property type="match status" value="1"/>
</dbReference>
<dbReference type="AlphaFoldDB" id="A0A0P8BJY3"/>
<comment type="caution">
    <text evidence="7">The sequence shown here is derived from an EMBL/GenBank/DDBJ whole genome shotgun (WGS) entry which is preliminary data.</text>
</comment>
<accession>A0A0P8BJY3</accession>
<dbReference type="Pfam" id="PF00850">
    <property type="entry name" value="Hist_deacetyl"/>
    <property type="match status" value="1"/>
</dbReference>
<gene>
    <name evidence="7" type="primary">acuC</name>
    <name evidence="8" type="ORF">GA0071312_1622</name>
    <name evidence="7" type="ORF">HLUCCO17_13495</name>
</gene>
<dbReference type="PRINTS" id="PR01270">
    <property type="entry name" value="HDASUPER"/>
</dbReference>
<feature type="domain" description="Histone deacetylase" evidence="6">
    <location>
        <begin position="47"/>
        <end position="331"/>
    </location>
</feature>
<dbReference type="SUPFAM" id="SSF52768">
    <property type="entry name" value="Arginase/deacetylase"/>
    <property type="match status" value="1"/>
</dbReference>
<reference evidence="7 9" key="1">
    <citation type="submission" date="2015-09" db="EMBL/GenBank/DDBJ databases">
        <title>Identification and resolution of microdiversity through metagenomic sequencing of parallel consortia.</title>
        <authorList>
            <person name="Nelson W.C."/>
            <person name="Romine M.F."/>
            <person name="Lindemann S.R."/>
        </authorList>
    </citation>
    <scope>NUCLEOTIDE SEQUENCE [LARGE SCALE GENOMIC DNA]</scope>
    <source>
        <strain evidence="7">HL-109</strain>
    </source>
</reference>
<protein>
    <recommendedName>
        <fullName evidence="3">Acetoin utilization protein AcuC</fullName>
    </recommendedName>
</protein>
<dbReference type="GO" id="GO:0040029">
    <property type="term" value="P:epigenetic regulation of gene expression"/>
    <property type="evidence" value="ECO:0007669"/>
    <property type="project" value="TreeGrafter"/>
</dbReference>
<dbReference type="InterPro" id="IPR037138">
    <property type="entry name" value="His_deacetylse_dom_sf"/>
</dbReference>
<dbReference type="Proteomes" id="UP000182800">
    <property type="component" value="Unassembled WGS sequence"/>
</dbReference>
<evidence type="ECO:0000256" key="1">
    <source>
        <dbReference type="ARBA" id="ARBA00005101"/>
    </source>
</evidence>
<dbReference type="InterPro" id="IPR003085">
    <property type="entry name" value="AcuC"/>
</dbReference>
<evidence type="ECO:0000313" key="8">
    <source>
        <dbReference type="EMBL" id="SCC80657.1"/>
    </source>
</evidence>
<dbReference type="UniPathway" id="UPA00040"/>
<evidence type="ECO:0000256" key="5">
    <source>
        <dbReference type="SAM" id="MobiDB-lite"/>
    </source>
</evidence>
<reference evidence="8 10" key="2">
    <citation type="submission" date="2016-08" db="EMBL/GenBank/DDBJ databases">
        <authorList>
            <person name="Varghese N."/>
            <person name="Submissions Spin"/>
        </authorList>
    </citation>
    <scope>NUCLEOTIDE SEQUENCE [LARGE SCALE GENOMIC DNA]</scope>
    <source>
        <strain evidence="8 10">HL-109</strain>
    </source>
</reference>
<dbReference type="GO" id="GO:0004407">
    <property type="term" value="F:histone deacetylase activity"/>
    <property type="evidence" value="ECO:0007669"/>
    <property type="project" value="TreeGrafter"/>
</dbReference>
<keyword evidence="10" id="KW-1185">Reference proteome</keyword>
<evidence type="ECO:0000256" key="2">
    <source>
        <dbReference type="ARBA" id="ARBA00005947"/>
    </source>
</evidence>
<evidence type="ECO:0000256" key="3">
    <source>
        <dbReference type="ARBA" id="ARBA00020218"/>
    </source>
</evidence>
<dbReference type="PATRIC" id="fig|1653334.4.peg.447"/>
<comment type="pathway">
    <text evidence="1">Ketone degradation; acetoin degradation.</text>
</comment>
<dbReference type="Proteomes" id="UP000050497">
    <property type="component" value="Unassembled WGS sequence"/>
</dbReference>
<dbReference type="Gene3D" id="3.40.800.20">
    <property type="entry name" value="Histone deacetylase domain"/>
    <property type="match status" value="1"/>
</dbReference>
<feature type="region of interest" description="Disordered" evidence="5">
    <location>
        <begin position="1"/>
        <end position="26"/>
    </location>
</feature>
<dbReference type="EMBL" id="FMBM01000002">
    <property type="protein sequence ID" value="SCC80657.1"/>
    <property type="molecule type" value="Genomic_DNA"/>
</dbReference>
<dbReference type="GO" id="GO:0045150">
    <property type="term" value="P:acetoin catabolic process"/>
    <property type="evidence" value="ECO:0007669"/>
    <property type="project" value="UniProtKB-UniPathway"/>
</dbReference>
<organism evidence="7 9">
    <name type="scientific">Saliniramus fredricksonii</name>
    <dbReference type="NCBI Taxonomy" id="1653334"/>
    <lineage>
        <taxon>Bacteria</taxon>
        <taxon>Pseudomonadati</taxon>
        <taxon>Pseudomonadota</taxon>
        <taxon>Alphaproteobacteria</taxon>
        <taxon>Hyphomicrobiales</taxon>
        <taxon>Salinarimonadaceae</taxon>
        <taxon>Saliniramus</taxon>
    </lineage>
</organism>
<dbReference type="EMBL" id="LJSX01000022">
    <property type="protein sequence ID" value="KPQ09773.1"/>
    <property type="molecule type" value="Genomic_DNA"/>
</dbReference>
<evidence type="ECO:0000313" key="10">
    <source>
        <dbReference type="Proteomes" id="UP000182800"/>
    </source>
</evidence>
<dbReference type="STRING" id="1653334.GA0071312_1622"/>
<evidence type="ECO:0000313" key="9">
    <source>
        <dbReference type="Proteomes" id="UP000050497"/>
    </source>
</evidence>
<evidence type="ECO:0000256" key="4">
    <source>
        <dbReference type="ARBA" id="ARBA00022627"/>
    </source>
</evidence>